<sequence>MQMSAWFLTTRLYMTFVSKPSNLQLLAKLSLNFHS</sequence>
<comment type="caution">
    <text evidence="1">The sequence shown here is derived from an EMBL/GenBank/DDBJ whole genome shotgun (WGS) entry which is preliminary data.</text>
</comment>
<organism evidence="1 2">
    <name type="scientific">Solanum bulbocastanum</name>
    <name type="common">Wild potato</name>
    <dbReference type="NCBI Taxonomy" id="147425"/>
    <lineage>
        <taxon>Eukaryota</taxon>
        <taxon>Viridiplantae</taxon>
        <taxon>Streptophyta</taxon>
        <taxon>Embryophyta</taxon>
        <taxon>Tracheophyta</taxon>
        <taxon>Spermatophyta</taxon>
        <taxon>Magnoliopsida</taxon>
        <taxon>eudicotyledons</taxon>
        <taxon>Gunneridae</taxon>
        <taxon>Pentapetalae</taxon>
        <taxon>asterids</taxon>
        <taxon>lamiids</taxon>
        <taxon>Solanales</taxon>
        <taxon>Solanaceae</taxon>
        <taxon>Solanoideae</taxon>
        <taxon>Solaneae</taxon>
        <taxon>Solanum</taxon>
    </lineage>
</organism>
<keyword evidence="2" id="KW-1185">Reference proteome</keyword>
<accession>A0AAN8YHK9</accession>
<name>A0AAN8YHK9_SOLBU</name>
<gene>
    <name evidence="1" type="ORF">RDI58_012006</name>
</gene>
<evidence type="ECO:0000313" key="1">
    <source>
        <dbReference type="EMBL" id="KAK6792925.1"/>
    </source>
</evidence>
<dbReference type="Proteomes" id="UP001371456">
    <property type="component" value="Unassembled WGS sequence"/>
</dbReference>
<protein>
    <submittedName>
        <fullName evidence="1">Uncharacterized protein</fullName>
    </submittedName>
</protein>
<proteinExistence type="predicted"/>
<evidence type="ECO:0000313" key="2">
    <source>
        <dbReference type="Proteomes" id="UP001371456"/>
    </source>
</evidence>
<dbReference type="EMBL" id="JBANQN010000004">
    <property type="protein sequence ID" value="KAK6792925.1"/>
    <property type="molecule type" value="Genomic_DNA"/>
</dbReference>
<reference evidence="1 2" key="1">
    <citation type="submission" date="2024-02" db="EMBL/GenBank/DDBJ databases">
        <title>de novo genome assembly of Solanum bulbocastanum strain 11H21.</title>
        <authorList>
            <person name="Hosaka A.J."/>
        </authorList>
    </citation>
    <scope>NUCLEOTIDE SEQUENCE [LARGE SCALE GENOMIC DNA]</scope>
    <source>
        <tissue evidence="1">Young leaves</tissue>
    </source>
</reference>
<dbReference type="AlphaFoldDB" id="A0AAN8YHK9"/>